<dbReference type="CDD" id="cd07061">
    <property type="entry name" value="HP_HAP_like"/>
    <property type="match status" value="1"/>
</dbReference>
<keyword evidence="5" id="KW-1185">Reference proteome</keyword>
<dbReference type="Gene3D" id="3.40.50.1240">
    <property type="entry name" value="Phosphoglycerate mutase-like"/>
    <property type="match status" value="1"/>
</dbReference>
<feature type="signal peptide" evidence="3">
    <location>
        <begin position="1"/>
        <end position="31"/>
    </location>
</feature>
<keyword evidence="1" id="KW-0378">Hydrolase</keyword>
<dbReference type="InterPro" id="IPR000560">
    <property type="entry name" value="His_Pase_clade-2"/>
</dbReference>
<dbReference type="GO" id="GO:0009277">
    <property type="term" value="C:fungal-type cell wall"/>
    <property type="evidence" value="ECO:0007669"/>
    <property type="project" value="TreeGrafter"/>
</dbReference>
<feature type="region of interest" description="Disordered" evidence="2">
    <location>
        <begin position="31"/>
        <end position="67"/>
    </location>
</feature>
<keyword evidence="3" id="KW-0732">Signal</keyword>
<dbReference type="InterPro" id="IPR029033">
    <property type="entry name" value="His_PPase_superfam"/>
</dbReference>
<reference evidence="4" key="1">
    <citation type="journal article" date="2020" name="Stud. Mycol.">
        <title>101 Dothideomycetes genomes: a test case for predicting lifestyles and emergence of pathogens.</title>
        <authorList>
            <person name="Haridas S."/>
            <person name="Albert R."/>
            <person name="Binder M."/>
            <person name="Bloem J."/>
            <person name="Labutti K."/>
            <person name="Salamov A."/>
            <person name="Andreopoulos B."/>
            <person name="Baker S."/>
            <person name="Barry K."/>
            <person name="Bills G."/>
            <person name="Bluhm B."/>
            <person name="Cannon C."/>
            <person name="Castanera R."/>
            <person name="Culley D."/>
            <person name="Daum C."/>
            <person name="Ezra D."/>
            <person name="Gonzalez J."/>
            <person name="Henrissat B."/>
            <person name="Kuo A."/>
            <person name="Liang C."/>
            <person name="Lipzen A."/>
            <person name="Lutzoni F."/>
            <person name="Magnuson J."/>
            <person name="Mondo S."/>
            <person name="Nolan M."/>
            <person name="Ohm R."/>
            <person name="Pangilinan J."/>
            <person name="Park H.-J."/>
            <person name="Ramirez L."/>
            <person name="Alfaro M."/>
            <person name="Sun H."/>
            <person name="Tritt A."/>
            <person name="Yoshinaga Y."/>
            <person name="Zwiers L.-H."/>
            <person name="Turgeon B."/>
            <person name="Goodwin S."/>
            <person name="Spatafora J."/>
            <person name="Crous P."/>
            <person name="Grigoriev I."/>
        </authorList>
    </citation>
    <scope>NUCLEOTIDE SEQUENCE</scope>
    <source>
        <strain evidence="4">CBS 379.55</strain>
    </source>
</reference>
<dbReference type="GO" id="GO:0003993">
    <property type="term" value="F:acid phosphatase activity"/>
    <property type="evidence" value="ECO:0007669"/>
    <property type="project" value="TreeGrafter"/>
</dbReference>
<evidence type="ECO:0000256" key="1">
    <source>
        <dbReference type="ARBA" id="ARBA00022801"/>
    </source>
</evidence>
<accession>A0A6A6J9P6</accession>
<evidence type="ECO:0000256" key="3">
    <source>
        <dbReference type="SAM" id="SignalP"/>
    </source>
</evidence>
<feature type="compositionally biased region" description="Polar residues" evidence="2">
    <location>
        <begin position="46"/>
        <end position="58"/>
    </location>
</feature>
<gene>
    <name evidence="4" type="ORF">EI97DRAFT_193858</name>
</gene>
<dbReference type="GeneID" id="54546798"/>
<dbReference type="Proteomes" id="UP000800097">
    <property type="component" value="Unassembled WGS sequence"/>
</dbReference>
<dbReference type="EMBL" id="ML986515">
    <property type="protein sequence ID" value="KAF2272893.1"/>
    <property type="molecule type" value="Genomic_DNA"/>
</dbReference>
<dbReference type="SUPFAM" id="SSF53254">
    <property type="entry name" value="Phosphoglycerate mutase-like"/>
    <property type="match status" value="1"/>
</dbReference>
<evidence type="ECO:0000313" key="4">
    <source>
        <dbReference type="EMBL" id="KAF2272893.1"/>
    </source>
</evidence>
<dbReference type="PANTHER" id="PTHR20963">
    <property type="entry name" value="MULTIPLE INOSITOL POLYPHOSPHATE PHOSPHATASE-RELATED"/>
    <property type="match status" value="1"/>
</dbReference>
<protein>
    <submittedName>
        <fullName evidence="4">Phosphoglycerate mutase-like protein</fullName>
    </submittedName>
</protein>
<evidence type="ECO:0000256" key="2">
    <source>
        <dbReference type="SAM" id="MobiDB-lite"/>
    </source>
</evidence>
<dbReference type="PANTHER" id="PTHR20963:SF18">
    <property type="entry name" value="ACID PHOSPHATASE PHO11-RELATED"/>
    <property type="match status" value="1"/>
</dbReference>
<dbReference type="RefSeq" id="XP_033650432.1">
    <property type="nucleotide sequence ID" value="XM_033793623.1"/>
</dbReference>
<evidence type="ECO:0000313" key="5">
    <source>
        <dbReference type="Proteomes" id="UP000800097"/>
    </source>
</evidence>
<sequence length="536" mass="60143">MPSSTSPLTLERILLAVAAIVISFLWRTSQPTPETSSLTCPEPPRSTIQSAPNSQQHESSLDSECAGKPHHASWTSWWHPERVLHSPKHVSELSAGTRTKDWNILYHLGGYGPWIGKVDNVVEGGVAPPEGCRVEQVHMMSRHAERYPTVKAATRMRRMVEKMKSSDVRFTGSLAFVHDWELFWSDDAQLAHLTTTGPFSGTLGAFTTGVRLRTRYSHLLPKSPSRPTKLWASDSPRVIDTARYFSAGFFGLDSQNSSLAKIEVISEGPERGADTLTPGDTCPKYIEDEEEGWAKGWKSMHAYRRTYFPVIRSRLRQQNPGMAIEFDDDELYAMQEMCGFETTVRGSSLWCDVFTQQDFLHFEYARDVHHYYRAGPGTKYGAGLGWLWLNATANLMLEGKEVGRLFFSFVHDDDMAPMIAALDIITPKEHLPLTHIPKDRIWRKSQVSPMGGRIIFEVISCDSESRGWLGGRDRFVRVNINDGITALPGCDTGPGMSCRLSAFAARVARKGVEVGNFREMCGLGRDAPERITFLRQ</sequence>
<organism evidence="4 5">
    <name type="scientific">Westerdykella ornata</name>
    <dbReference type="NCBI Taxonomy" id="318751"/>
    <lineage>
        <taxon>Eukaryota</taxon>
        <taxon>Fungi</taxon>
        <taxon>Dikarya</taxon>
        <taxon>Ascomycota</taxon>
        <taxon>Pezizomycotina</taxon>
        <taxon>Dothideomycetes</taxon>
        <taxon>Pleosporomycetidae</taxon>
        <taxon>Pleosporales</taxon>
        <taxon>Sporormiaceae</taxon>
        <taxon>Westerdykella</taxon>
    </lineage>
</organism>
<feature type="chain" id="PRO_5025602724" evidence="3">
    <location>
        <begin position="32"/>
        <end position="536"/>
    </location>
</feature>
<name>A0A6A6J9P6_WESOR</name>
<dbReference type="Pfam" id="PF00328">
    <property type="entry name" value="His_Phos_2"/>
    <property type="match status" value="1"/>
</dbReference>
<dbReference type="OrthoDB" id="6509975at2759"/>
<dbReference type="AlphaFoldDB" id="A0A6A6J9P6"/>
<proteinExistence type="predicted"/>